<dbReference type="EMBL" id="JAUIRO010000004">
    <property type="protein sequence ID" value="KAK0717394.1"/>
    <property type="molecule type" value="Genomic_DNA"/>
</dbReference>
<feature type="compositionally biased region" description="Acidic residues" evidence="1">
    <location>
        <begin position="466"/>
        <end position="488"/>
    </location>
</feature>
<feature type="region of interest" description="Disordered" evidence="1">
    <location>
        <begin position="549"/>
        <end position="600"/>
    </location>
</feature>
<feature type="compositionally biased region" description="Basic residues" evidence="1">
    <location>
        <begin position="574"/>
        <end position="584"/>
    </location>
</feature>
<evidence type="ECO:0000256" key="1">
    <source>
        <dbReference type="SAM" id="MobiDB-lite"/>
    </source>
</evidence>
<dbReference type="InterPro" id="IPR055781">
    <property type="entry name" value="DUF7357"/>
</dbReference>
<reference evidence="3" key="1">
    <citation type="submission" date="2023-06" db="EMBL/GenBank/DDBJ databases">
        <title>Genome-scale phylogeny and comparative genomics of the fungal order Sordariales.</title>
        <authorList>
            <consortium name="Lawrence Berkeley National Laboratory"/>
            <person name="Hensen N."/>
            <person name="Bonometti L."/>
            <person name="Westerberg I."/>
            <person name="Brannstrom I.O."/>
            <person name="Guillou S."/>
            <person name="Cros-Aarteil S."/>
            <person name="Calhoun S."/>
            <person name="Haridas S."/>
            <person name="Kuo A."/>
            <person name="Mondo S."/>
            <person name="Pangilinan J."/>
            <person name="Riley R."/>
            <person name="LaButti K."/>
            <person name="Andreopoulos B."/>
            <person name="Lipzen A."/>
            <person name="Chen C."/>
            <person name="Yanf M."/>
            <person name="Daum C."/>
            <person name="Ng V."/>
            <person name="Clum A."/>
            <person name="Steindorff A."/>
            <person name="Ohm R."/>
            <person name="Martin F."/>
            <person name="Silar P."/>
            <person name="Natvig D."/>
            <person name="Lalanne C."/>
            <person name="Gautier V."/>
            <person name="Ament-velasquez S.L."/>
            <person name="Kruys A."/>
            <person name="Hutchinson M.I."/>
            <person name="Powell A.J."/>
            <person name="Barry K."/>
            <person name="Miller A.N."/>
            <person name="Grigoriev I.V."/>
            <person name="Debuchy R."/>
            <person name="Gladieux P."/>
            <person name="Thoren M.H."/>
            <person name="Johannesson H."/>
        </authorList>
    </citation>
    <scope>NUCLEOTIDE SEQUENCE</scope>
    <source>
        <strain evidence="3">SMH2392-1A</strain>
    </source>
</reference>
<protein>
    <recommendedName>
        <fullName evidence="2">DUF7357 domain-containing protein</fullName>
    </recommendedName>
</protein>
<feature type="compositionally biased region" description="Polar residues" evidence="1">
    <location>
        <begin position="362"/>
        <end position="377"/>
    </location>
</feature>
<sequence>MRENGLRLRLVVRRHALPEVRVVFNVSLDNDPTIANLLGQIDEIFPLESNDWGLEDYAVELRDADGHGFDCLHFQQVAVVLKNDEEIFIRPLVTEDRKKRLLSGRHQISTDGRHLIDGVPFGRPRLKAPRDRPPVDIPPLKRRRIAYEPEGWDAEVNEDDPPLLLMEHGEDNEDPTSVRVRATSDDLDDDTLESEEDAENEDDENEDDDFVNEGGDDGDDDMDEVDEEDGFDDSEIDEELRDLRMENAELGDLDDEEPEPSQLLQKDHDTQLTVGEMRVFGESLHAKGLSVADDSNPDDSDAESVEPFVKHYDEHGFPAGSILAGTASTHIAETLRKSGKLVKLPVHTKFGEAHGDKRGSGTAHNMSSALGTPENTASSGTQKLSQSSSDSSSDNGDSSSSSDGDNDKYSDSDSDGDSGPEVTSSKIAPRIPPGRMQPSSDSESESSSNDDSSSDSSSDSGSDSESFGENESDSDSDDNSDSDSDSDSAMDSSNENSSASNNHAQDSSSERGGDSTSEPSQTKFGLFISSVGQAAITSRATQAKLLDAVSSHRWPSASEETVPPVPPGQGMSRTQKRNARKRATMKAFRASQRTASGPVYSDLDYNELASQVQSTAAKEVARLKRLKALEPSPKHDMGVNDKEAHKHPSSTSTTIAGEPDSGTSVSPHVEALDTTSASSQRKARLDVGAGRRMVFSSLGLKNPKTKADEDKIRSDLMKDVRPLANPRLEQPSSVSVGQESHGELAPDNDESWREKISYCAVECIQEGVELSEPPFPFVQRWDPQQQGFWKDKTQRGGRSKRKQRDQASFYDDYSQPDAKRRRVAGYTSEDNQDGMEGESYISAGDGFASADVTLNYDDEPQDVAEQNNIEESQDLDEDLPPVPSDLSTLPAFQPSAAQPGMVLTWTQWVLSKATQWQPQVSTRTGVVVDIYDRGTCLRVRLAKRDRNLDQNEKVYDEDGNRVYDKFEAPEMDEEPEEGAELGYRTLEVADMVEPRILQRPSGVSNPASAQPHAGSSGNESAPEMESADGKPEPNLGGQSSTPAHDQLKSGQNRYDHVQVDSQRIDETEHPAERLENMGDHPAAQSSCFNDTSLTEDRRHEISLLIRDAGFRKEVDPSLANAETPDLSSPSRQLELMSQEAASAPRILLEPQLTTSSATTVARSHTTPLAPDEFQQQSKIPGYVDSQPVLLDQFNGFSDGPRSCRPAVA</sequence>
<feature type="compositionally biased region" description="Basic and acidic residues" evidence="1">
    <location>
        <begin position="740"/>
        <end position="750"/>
    </location>
</feature>
<feature type="region of interest" description="Disordered" evidence="1">
    <location>
        <begin position="625"/>
        <end position="685"/>
    </location>
</feature>
<dbReference type="AlphaFoldDB" id="A0AA40DUZ7"/>
<feature type="compositionally biased region" description="Polar residues" evidence="1">
    <location>
        <begin position="1036"/>
        <end position="1052"/>
    </location>
</feature>
<feature type="region of interest" description="Disordered" evidence="1">
    <location>
        <begin position="1115"/>
        <end position="1140"/>
    </location>
</feature>
<keyword evidence="4" id="KW-1185">Reference proteome</keyword>
<feature type="compositionally biased region" description="Polar residues" evidence="1">
    <location>
        <begin position="1083"/>
        <end position="1092"/>
    </location>
</feature>
<dbReference type="Pfam" id="PF24054">
    <property type="entry name" value="DUF7357"/>
    <property type="match status" value="1"/>
</dbReference>
<evidence type="ECO:0000313" key="3">
    <source>
        <dbReference type="EMBL" id="KAK0717394.1"/>
    </source>
</evidence>
<feature type="compositionally biased region" description="Acidic residues" evidence="1">
    <location>
        <begin position="249"/>
        <end position="259"/>
    </location>
</feature>
<feature type="compositionally biased region" description="Low complexity" evidence="1">
    <location>
        <begin position="489"/>
        <end position="502"/>
    </location>
</feature>
<feature type="region of interest" description="Disordered" evidence="1">
    <location>
        <begin position="119"/>
        <end position="270"/>
    </location>
</feature>
<name>A0AA40DUZ7_9PEZI</name>
<feature type="region of interest" description="Disordered" evidence="1">
    <location>
        <begin position="871"/>
        <end position="890"/>
    </location>
</feature>
<feature type="compositionally biased region" description="Basic and acidic residues" evidence="1">
    <location>
        <begin position="632"/>
        <end position="646"/>
    </location>
</feature>
<feature type="region of interest" description="Disordered" evidence="1">
    <location>
        <begin position="999"/>
        <end position="1093"/>
    </location>
</feature>
<accession>A0AA40DUZ7</accession>
<feature type="compositionally biased region" description="Basic and acidic residues" evidence="1">
    <location>
        <begin position="1053"/>
        <end position="1078"/>
    </location>
</feature>
<feature type="compositionally biased region" description="Polar residues" evidence="1">
    <location>
        <begin position="649"/>
        <end position="666"/>
    </location>
</feature>
<feature type="compositionally biased region" description="Acidic residues" evidence="1">
    <location>
        <begin position="185"/>
        <end position="240"/>
    </location>
</feature>
<comment type="caution">
    <text evidence="3">The sequence shown here is derived from an EMBL/GenBank/DDBJ whole genome shotgun (WGS) entry which is preliminary data.</text>
</comment>
<dbReference type="RefSeq" id="XP_060296187.1">
    <property type="nucleotide sequence ID" value="XM_060434214.1"/>
</dbReference>
<proteinExistence type="predicted"/>
<feature type="compositionally biased region" description="Basic and acidic residues" evidence="1">
    <location>
        <begin position="350"/>
        <end position="359"/>
    </location>
</feature>
<feature type="region of interest" description="Disordered" evidence="1">
    <location>
        <begin position="723"/>
        <end position="750"/>
    </location>
</feature>
<feature type="compositionally biased region" description="Low complexity" evidence="1">
    <location>
        <begin position="378"/>
        <end position="403"/>
    </location>
</feature>
<gene>
    <name evidence="3" type="ORF">B0T26DRAFT_296054</name>
</gene>
<feature type="region of interest" description="Disordered" evidence="1">
    <location>
        <begin position="350"/>
        <end position="522"/>
    </location>
</feature>
<feature type="compositionally biased region" description="Acidic residues" evidence="1">
    <location>
        <begin position="150"/>
        <end position="161"/>
    </location>
</feature>
<dbReference type="GeneID" id="85317484"/>
<organism evidence="3 4">
    <name type="scientific">Lasiosphaeria miniovina</name>
    <dbReference type="NCBI Taxonomy" id="1954250"/>
    <lineage>
        <taxon>Eukaryota</taxon>
        <taxon>Fungi</taxon>
        <taxon>Dikarya</taxon>
        <taxon>Ascomycota</taxon>
        <taxon>Pezizomycotina</taxon>
        <taxon>Sordariomycetes</taxon>
        <taxon>Sordariomycetidae</taxon>
        <taxon>Sordariales</taxon>
        <taxon>Lasiosphaeriaceae</taxon>
        <taxon>Lasiosphaeria</taxon>
    </lineage>
</organism>
<feature type="compositionally biased region" description="Polar residues" evidence="1">
    <location>
        <begin position="1001"/>
        <end position="1019"/>
    </location>
</feature>
<feature type="region of interest" description="Disordered" evidence="1">
    <location>
        <begin position="775"/>
        <end position="839"/>
    </location>
</feature>
<evidence type="ECO:0000259" key="2">
    <source>
        <dbReference type="Pfam" id="PF24054"/>
    </source>
</evidence>
<feature type="compositionally biased region" description="Low complexity" evidence="1">
    <location>
        <begin position="439"/>
        <end position="465"/>
    </location>
</feature>
<evidence type="ECO:0000313" key="4">
    <source>
        <dbReference type="Proteomes" id="UP001172101"/>
    </source>
</evidence>
<dbReference type="Proteomes" id="UP001172101">
    <property type="component" value="Unassembled WGS sequence"/>
</dbReference>
<feature type="domain" description="DUF7357" evidence="2">
    <location>
        <begin position="6"/>
        <end position="139"/>
    </location>
</feature>